<evidence type="ECO:0000313" key="2">
    <source>
        <dbReference type="EMBL" id="RXH71735.1"/>
    </source>
</evidence>
<comment type="caution">
    <text evidence="2">The sequence shown here is derived from an EMBL/GenBank/DDBJ whole genome shotgun (WGS) entry which is preliminary data.</text>
</comment>
<dbReference type="PANTHER" id="PTHR46162:SF2">
    <property type="entry name" value="ANKYRIN REPEAT-CONTAINING PROTEIN-RELATED"/>
    <property type="match status" value="1"/>
</dbReference>
<gene>
    <name evidence="2" type="ORF">DVH24_025236</name>
</gene>
<dbReference type="AlphaFoldDB" id="A0A498HQ77"/>
<feature type="domain" description="MATH" evidence="1">
    <location>
        <begin position="1"/>
        <end position="126"/>
    </location>
</feature>
<organism evidence="2 3">
    <name type="scientific">Malus domestica</name>
    <name type="common">Apple</name>
    <name type="synonym">Pyrus malus</name>
    <dbReference type="NCBI Taxonomy" id="3750"/>
    <lineage>
        <taxon>Eukaryota</taxon>
        <taxon>Viridiplantae</taxon>
        <taxon>Streptophyta</taxon>
        <taxon>Embryophyta</taxon>
        <taxon>Tracheophyta</taxon>
        <taxon>Spermatophyta</taxon>
        <taxon>Magnoliopsida</taxon>
        <taxon>eudicotyledons</taxon>
        <taxon>Gunneridae</taxon>
        <taxon>Pentapetalae</taxon>
        <taxon>rosids</taxon>
        <taxon>fabids</taxon>
        <taxon>Rosales</taxon>
        <taxon>Rosaceae</taxon>
        <taxon>Amygdaloideae</taxon>
        <taxon>Maleae</taxon>
        <taxon>Malus</taxon>
    </lineage>
</organism>
<dbReference type="Proteomes" id="UP000290289">
    <property type="component" value="Chromosome 16"/>
</dbReference>
<dbReference type="STRING" id="3750.A0A498HQ77"/>
<dbReference type="SUPFAM" id="SSF49599">
    <property type="entry name" value="TRAF domain-like"/>
    <property type="match status" value="4"/>
</dbReference>
<dbReference type="Pfam" id="PF22486">
    <property type="entry name" value="MATH_2"/>
    <property type="match status" value="4"/>
</dbReference>
<dbReference type="InterPro" id="IPR002083">
    <property type="entry name" value="MATH/TRAF_dom"/>
</dbReference>
<dbReference type="Gene3D" id="2.60.210.10">
    <property type="entry name" value="Apoptosis, Tumor Necrosis Factor Receptor Associated Protein 2, Chain A"/>
    <property type="match status" value="4"/>
</dbReference>
<dbReference type="CDD" id="cd00121">
    <property type="entry name" value="MATH"/>
    <property type="match status" value="4"/>
</dbReference>
<evidence type="ECO:0000313" key="3">
    <source>
        <dbReference type="Proteomes" id="UP000290289"/>
    </source>
</evidence>
<dbReference type="InterPro" id="IPR008974">
    <property type="entry name" value="TRAF-like"/>
</dbReference>
<feature type="domain" description="MATH" evidence="1">
    <location>
        <begin position="493"/>
        <end position="628"/>
    </location>
</feature>
<sequence>MLGFFFYVQHAIILAYYVYLHTHRKLALYPNGNKKKNVKDFISVYLEMAGVKSLRAGWEVYVDLRVFLLDQNTGSYLVLQDPNIKQKCFHGAMPDAGIDKLISLKEFTDASNGYLVNDDCVVGAEVFICSEKRAAKAEFLSKSYYSFTYKHFWNVENFSKLDAILDSEPFTVGNKKWKIVLHPKGDSNGKCTHISLFLALADPETLPPCSKTRVEISLRIVYRMNRKTNHCQKGIRSPSLHWSFCIMLNYNSWVTCRYLNSYPTWIKLVFIFFININVQHSLYSSSRVCRSLYSSSLISFSLQPDHNSCNVRWPIFVAMGQGVSGISRSYSASPATHYTLKLESFSMLKELPEDHRCESDEFEAGGYKWKLVVFPYGNKKKNVEHHISINLEMARTDSLQPDWEVYVDFRVYLLDQEKGTYVVFQDDKIMQKCLHGVAPDVGFNKLISLKELTDASNGYVINDTCVFGAEVFVRKERRAGKGTCISMIKNAAKYTHVWKIKKFSKLKDECYYSKPFTAGNQRWKIMIYPKGNSTSKGTHFSLYLTLADTKTLHPRSQILTKITLRIVHQMHHRLHCCISGKECPYFCVLCYIASQRSWGRASFITLVTLNEADEGFLMNNTCIVEADVTVVAIAKAL</sequence>
<evidence type="ECO:0000259" key="1">
    <source>
        <dbReference type="PROSITE" id="PS50144"/>
    </source>
</evidence>
<name>A0A498HQ77_MALDO</name>
<dbReference type="SMART" id="SM00061">
    <property type="entry name" value="MATH"/>
    <property type="match status" value="3"/>
</dbReference>
<proteinExistence type="predicted"/>
<keyword evidence="3" id="KW-1185">Reference proteome</keyword>
<accession>A0A498HQ77</accession>
<dbReference type="PANTHER" id="PTHR46162">
    <property type="entry name" value="TRAF-LIKE FAMILY PROTEIN"/>
    <property type="match status" value="1"/>
</dbReference>
<dbReference type="EMBL" id="RDQH01000342">
    <property type="protein sequence ID" value="RXH71735.1"/>
    <property type="molecule type" value="Genomic_DNA"/>
</dbReference>
<reference evidence="2 3" key="1">
    <citation type="submission" date="2018-10" db="EMBL/GenBank/DDBJ databases">
        <title>A high-quality apple genome assembly.</title>
        <authorList>
            <person name="Hu J."/>
        </authorList>
    </citation>
    <scope>NUCLEOTIDE SEQUENCE [LARGE SCALE GENOMIC DNA]</scope>
    <source>
        <strain evidence="3">cv. HFTH1</strain>
        <tissue evidence="2">Young leaf</tissue>
    </source>
</reference>
<dbReference type="PROSITE" id="PS50144">
    <property type="entry name" value="MATH"/>
    <property type="match status" value="4"/>
</dbReference>
<feature type="domain" description="MATH" evidence="1">
    <location>
        <begin position="148"/>
        <end position="270"/>
    </location>
</feature>
<protein>
    <recommendedName>
        <fullName evidence="1">MATH domain-containing protein</fullName>
    </recommendedName>
</protein>
<feature type="domain" description="MATH" evidence="1">
    <location>
        <begin position="335"/>
        <end position="471"/>
    </location>
</feature>